<reference evidence="2 3" key="1">
    <citation type="submission" date="2016-06" db="EMBL/GenBank/DDBJ databases">
        <authorList>
            <person name="Kjaerup R.B."/>
            <person name="Dalgaard T.S."/>
            <person name="Juul-Madsen H.R."/>
        </authorList>
    </citation>
    <scope>NUCLEOTIDE SEQUENCE [LARGE SCALE GENOMIC DNA]</scope>
</reference>
<gene>
    <name evidence="2" type="ORF">ZT3D7_G8979</name>
</gene>
<feature type="compositionally biased region" description="Basic and acidic residues" evidence="1">
    <location>
        <begin position="1"/>
        <end position="14"/>
    </location>
</feature>
<dbReference type="AlphaFoldDB" id="A0A1X7S2F3"/>
<evidence type="ECO:0008006" key="4">
    <source>
        <dbReference type="Google" id="ProtNLM"/>
    </source>
</evidence>
<sequence>MAPRKRQSEGEHEGNAPAKRPRQRKGGVDFDTAATQDNSPLLQLPAELRNRIFEMVFEDMTITWPRINTTKGAVNKPQGPALLFTCKQVSAEALKIFYANATFAFGAPKRLPSWQKKIPQGLQRLVLFKVVFVMTGNSDKEFQDAKDLGMDSEFLDMTVLHWKMGSAEIPCYVYRLEYGDHKQQQRWTPVWPEVVLHSYIVGDGATLRSNKKILEEANKKTPYEPKTDRLRRVDWNRPPHSIFQLWSLYPNGRKISPLLNSLEMRTGPVI</sequence>
<feature type="region of interest" description="Disordered" evidence="1">
    <location>
        <begin position="1"/>
        <end position="34"/>
    </location>
</feature>
<organism evidence="2 3">
    <name type="scientific">Zymoseptoria tritici (strain ST99CH_3D7)</name>
    <dbReference type="NCBI Taxonomy" id="1276538"/>
    <lineage>
        <taxon>Eukaryota</taxon>
        <taxon>Fungi</taxon>
        <taxon>Dikarya</taxon>
        <taxon>Ascomycota</taxon>
        <taxon>Pezizomycotina</taxon>
        <taxon>Dothideomycetes</taxon>
        <taxon>Dothideomycetidae</taxon>
        <taxon>Mycosphaerellales</taxon>
        <taxon>Mycosphaerellaceae</taxon>
        <taxon>Zymoseptoria</taxon>
    </lineage>
</organism>
<protein>
    <recommendedName>
        <fullName evidence="4">F-box domain-containing protein</fullName>
    </recommendedName>
</protein>
<accession>A0A1X7S2F3</accession>
<proteinExistence type="predicted"/>
<evidence type="ECO:0000313" key="3">
    <source>
        <dbReference type="Proteomes" id="UP000215127"/>
    </source>
</evidence>
<dbReference type="Proteomes" id="UP000215127">
    <property type="component" value="Chromosome 9"/>
</dbReference>
<keyword evidence="3" id="KW-1185">Reference proteome</keyword>
<dbReference type="PANTHER" id="PTHR38790">
    <property type="entry name" value="2EXR DOMAIN-CONTAINING PROTEIN-RELATED"/>
    <property type="match status" value="1"/>
</dbReference>
<dbReference type="EMBL" id="LT853700">
    <property type="protein sequence ID" value="SMQ53825.1"/>
    <property type="molecule type" value="Genomic_DNA"/>
</dbReference>
<evidence type="ECO:0000313" key="2">
    <source>
        <dbReference type="EMBL" id="SMQ53825.1"/>
    </source>
</evidence>
<evidence type="ECO:0000256" key="1">
    <source>
        <dbReference type="SAM" id="MobiDB-lite"/>
    </source>
</evidence>
<name>A0A1X7S2F3_ZYMT9</name>
<dbReference type="PANTHER" id="PTHR38790:SF4">
    <property type="entry name" value="2EXR DOMAIN-CONTAINING PROTEIN"/>
    <property type="match status" value="1"/>
</dbReference>